<dbReference type="Proteomes" id="UP000283850">
    <property type="component" value="Unassembled WGS sequence"/>
</dbReference>
<evidence type="ECO:0000313" key="4">
    <source>
        <dbReference type="Proteomes" id="UP000283850"/>
    </source>
</evidence>
<feature type="chain" id="PRO_5019580277" evidence="1">
    <location>
        <begin position="26"/>
        <end position="123"/>
    </location>
</feature>
<dbReference type="Pfam" id="PF14302">
    <property type="entry name" value="DUF4377"/>
    <property type="match status" value="1"/>
</dbReference>
<gene>
    <name evidence="3" type="ORF">DWW10_06920</name>
</gene>
<feature type="signal peptide" evidence="1">
    <location>
        <begin position="1"/>
        <end position="25"/>
    </location>
</feature>
<reference evidence="3 4" key="1">
    <citation type="submission" date="2018-08" db="EMBL/GenBank/DDBJ databases">
        <title>A genome reference for cultivated species of the human gut microbiota.</title>
        <authorList>
            <person name="Zou Y."/>
            <person name="Xue W."/>
            <person name="Luo G."/>
        </authorList>
    </citation>
    <scope>NUCLEOTIDE SEQUENCE [LARGE SCALE GENOMIC DNA]</scope>
    <source>
        <strain evidence="3 4">AF14-32</strain>
    </source>
</reference>
<organism evidence="3 4">
    <name type="scientific">Bacteroides intestinalis</name>
    <dbReference type="NCBI Taxonomy" id="329854"/>
    <lineage>
        <taxon>Bacteria</taxon>
        <taxon>Pseudomonadati</taxon>
        <taxon>Bacteroidota</taxon>
        <taxon>Bacteroidia</taxon>
        <taxon>Bacteroidales</taxon>
        <taxon>Bacteroidaceae</taxon>
        <taxon>Bacteroides</taxon>
    </lineage>
</organism>
<comment type="caution">
    <text evidence="3">The sequence shown here is derived from an EMBL/GenBank/DDBJ whole genome shotgun (WGS) entry which is preliminary data.</text>
</comment>
<evidence type="ECO:0000259" key="2">
    <source>
        <dbReference type="Pfam" id="PF14302"/>
    </source>
</evidence>
<name>A0A412YCK9_9BACE</name>
<keyword evidence="1" id="KW-0732">Signal</keyword>
<dbReference type="InterPro" id="IPR025485">
    <property type="entry name" value="DUF4377"/>
</dbReference>
<accession>A0A412YCK9</accession>
<evidence type="ECO:0000256" key="1">
    <source>
        <dbReference type="SAM" id="SignalP"/>
    </source>
</evidence>
<feature type="domain" description="DUF4377" evidence="2">
    <location>
        <begin position="58"/>
        <end position="118"/>
    </location>
</feature>
<dbReference type="RefSeq" id="WP_022392688.1">
    <property type="nucleotide sequence ID" value="NZ_CABJDN010000004.1"/>
</dbReference>
<dbReference type="AlphaFoldDB" id="A0A412YCK9"/>
<dbReference type="EMBL" id="QRZF01000004">
    <property type="protein sequence ID" value="RGV55280.1"/>
    <property type="molecule type" value="Genomic_DNA"/>
</dbReference>
<sequence length="123" mass="14335">MKLRASFKVVLFFSFCMVCMTSCLNDDETKDKIENIKMYVSAETGEYFPVYDLDIKKEGMKVREKENMDWAVIPFSGIDGFEYEKGYEYVLEVKKIILANPPMDGSNLKYELIKVVSKDRPTR</sequence>
<proteinExistence type="predicted"/>
<protein>
    <submittedName>
        <fullName evidence="3">DUF4377 domain-containing protein</fullName>
    </submittedName>
</protein>
<evidence type="ECO:0000313" key="3">
    <source>
        <dbReference type="EMBL" id="RGV55280.1"/>
    </source>
</evidence>